<dbReference type="EMBL" id="CP003235">
    <property type="protein sequence ID" value="AFC29524.1"/>
    <property type="molecule type" value="Genomic_DNA"/>
</dbReference>
<feature type="transmembrane region" description="Helical" evidence="9">
    <location>
        <begin position="21"/>
        <end position="39"/>
    </location>
</feature>
<reference evidence="11 12" key="1">
    <citation type="journal article" date="2012" name="J. Bacteriol.">
        <title>Complete Genome Sequence of Paenibacillus mucilaginosus 3016, a Bacterium Functional as Microbial Fertilizer.</title>
        <authorList>
            <person name="Ma M."/>
            <person name="Wang Z."/>
            <person name="Li L."/>
            <person name="Jiang X."/>
            <person name="Guan D."/>
            <person name="Cao F."/>
            <person name="Chen H."/>
            <person name="Wang X."/>
            <person name="Shen D."/>
            <person name="Du B."/>
            <person name="Li J."/>
        </authorList>
    </citation>
    <scope>NUCLEOTIDE SEQUENCE [LARGE SCALE GENOMIC DNA]</scope>
    <source>
        <strain evidence="11 12">3016</strain>
    </source>
</reference>
<dbReference type="HOGENOM" id="CLU_469163_0_0_9"/>
<dbReference type="InterPro" id="IPR039506">
    <property type="entry name" value="SPOB_a"/>
</dbReference>
<evidence type="ECO:0000256" key="8">
    <source>
        <dbReference type="ARBA" id="ARBA00023012"/>
    </source>
</evidence>
<dbReference type="Pfam" id="PF02518">
    <property type="entry name" value="HATPase_c"/>
    <property type="match status" value="1"/>
</dbReference>
<keyword evidence="9" id="KW-0472">Membrane</keyword>
<keyword evidence="6" id="KW-0418">Kinase</keyword>
<evidence type="ECO:0000256" key="6">
    <source>
        <dbReference type="ARBA" id="ARBA00022777"/>
    </source>
</evidence>
<dbReference type="SUPFAM" id="SSF55874">
    <property type="entry name" value="ATPase domain of HSP90 chaperone/DNA topoisomerase II/histidine kinase"/>
    <property type="match status" value="1"/>
</dbReference>
<dbReference type="Proteomes" id="UP000007523">
    <property type="component" value="Chromosome"/>
</dbReference>
<keyword evidence="9" id="KW-1133">Transmembrane helix</keyword>
<gene>
    <name evidence="11" type="ORF">PM3016_2642</name>
</gene>
<dbReference type="Gene3D" id="1.10.287.130">
    <property type="match status" value="1"/>
</dbReference>
<name>H6NFB5_9BACL</name>
<dbReference type="PANTHER" id="PTHR40448">
    <property type="entry name" value="TWO-COMPONENT SENSOR HISTIDINE KINASE"/>
    <property type="match status" value="1"/>
</dbReference>
<dbReference type="STRING" id="1116391.PM3016_2642"/>
<keyword evidence="4" id="KW-0808">Transferase</keyword>
<evidence type="ECO:0000256" key="2">
    <source>
        <dbReference type="ARBA" id="ARBA00012438"/>
    </source>
</evidence>
<organism evidence="11 12">
    <name type="scientific">Paenibacillus mucilaginosus 3016</name>
    <dbReference type="NCBI Taxonomy" id="1116391"/>
    <lineage>
        <taxon>Bacteria</taxon>
        <taxon>Bacillati</taxon>
        <taxon>Bacillota</taxon>
        <taxon>Bacilli</taxon>
        <taxon>Bacillales</taxon>
        <taxon>Paenibacillaceae</taxon>
        <taxon>Paenibacillus</taxon>
    </lineage>
</organism>
<proteinExistence type="predicted"/>
<dbReference type="PRINTS" id="PR00344">
    <property type="entry name" value="BCTRLSENSOR"/>
</dbReference>
<dbReference type="EC" id="2.7.13.3" evidence="2"/>
<evidence type="ECO:0000256" key="3">
    <source>
        <dbReference type="ARBA" id="ARBA00022553"/>
    </source>
</evidence>
<evidence type="ECO:0000256" key="9">
    <source>
        <dbReference type="SAM" id="Phobius"/>
    </source>
</evidence>
<keyword evidence="7" id="KW-0067">ATP-binding</keyword>
<evidence type="ECO:0000259" key="10">
    <source>
        <dbReference type="PROSITE" id="PS50109"/>
    </source>
</evidence>
<evidence type="ECO:0000313" key="11">
    <source>
        <dbReference type="EMBL" id="AFC29524.1"/>
    </source>
</evidence>
<keyword evidence="9" id="KW-0812">Transmembrane</keyword>
<dbReference type="GO" id="GO:0005524">
    <property type="term" value="F:ATP binding"/>
    <property type="evidence" value="ECO:0007669"/>
    <property type="project" value="UniProtKB-KW"/>
</dbReference>
<keyword evidence="12" id="KW-1185">Reference proteome</keyword>
<evidence type="ECO:0000256" key="5">
    <source>
        <dbReference type="ARBA" id="ARBA00022741"/>
    </source>
</evidence>
<dbReference type="SMART" id="SM00387">
    <property type="entry name" value="HATPase_c"/>
    <property type="match status" value="1"/>
</dbReference>
<dbReference type="InterPro" id="IPR016120">
    <property type="entry name" value="Sig_transdc_His_kin_SpoOB"/>
</dbReference>
<dbReference type="Gene3D" id="3.30.565.10">
    <property type="entry name" value="Histidine kinase-like ATPase, C-terminal domain"/>
    <property type="match status" value="1"/>
</dbReference>
<dbReference type="RefSeq" id="WP_014369821.1">
    <property type="nucleotide sequence ID" value="NC_016935.1"/>
</dbReference>
<dbReference type="GO" id="GO:0042802">
    <property type="term" value="F:identical protein binding"/>
    <property type="evidence" value="ECO:0007669"/>
    <property type="project" value="TreeGrafter"/>
</dbReference>
<keyword evidence="5" id="KW-0547">Nucleotide-binding</keyword>
<sequence length="581" mass="66090">MLRRLFPSRPERRRWKPSLSMLLISLIIVLLTNSVFYYYTKNRMTRELEERLQLISDVLAVSIEHARAGEKHVEDLIGLNLRSVSIAAQSQLPADIEQVSNEELQTLSRQLMVNHITLMKRQGDDIVGYRSSDPKEIGMSTKDWRGDWFKAFNQLLDRKETQVPSGQALPNYWSGPINTSMTNPSSVDKWGYYHDGSTNYITDPFVHDTHLRSYQRDTGVDAFIREMTREDRLNAASEITVYNPPTFLKEQEQYRKDAFTWFSDREILFGSYTLKDSRDASSVREVMRTGQKQEFTTVLDGHTYLKMFIPLGLEYPAVIGLTADYEPILDWVREQQTQLTLLIGSTIFIGLLTLFLSARVMSRSRERTAESVQEVYTDKIDDLFRSMKEQQHDFNNHVAALSALVQLKQYEELTRYTEQLTEETHALNDIIQINVPALCAIVQAKLIESAQRKIRFTHDVENLSGANLGALKATDLVKVVSNLLDNAFDAVSASPRSDKHVGLTGRLADGRLQFVVANNGEPIPGAVRERLFEAGFTTKTESGDHEGLGLSIVQSILSRYKGQIEVHSSKAETRFVLSIPV</sequence>
<dbReference type="PANTHER" id="PTHR40448:SF1">
    <property type="entry name" value="TWO-COMPONENT SENSOR HISTIDINE KINASE"/>
    <property type="match status" value="1"/>
</dbReference>
<dbReference type="Pfam" id="PF14689">
    <property type="entry name" value="SPOB_a"/>
    <property type="match status" value="1"/>
</dbReference>
<dbReference type="PROSITE" id="PS50109">
    <property type="entry name" value="HIS_KIN"/>
    <property type="match status" value="1"/>
</dbReference>
<dbReference type="InterPro" id="IPR003594">
    <property type="entry name" value="HATPase_dom"/>
</dbReference>
<dbReference type="InterPro" id="IPR004358">
    <property type="entry name" value="Sig_transdc_His_kin-like_C"/>
</dbReference>
<dbReference type="InterPro" id="IPR036890">
    <property type="entry name" value="HATPase_C_sf"/>
</dbReference>
<feature type="domain" description="Histidine kinase" evidence="10">
    <location>
        <begin position="389"/>
        <end position="581"/>
    </location>
</feature>
<dbReference type="AlphaFoldDB" id="H6NFB5"/>
<evidence type="ECO:0000256" key="1">
    <source>
        <dbReference type="ARBA" id="ARBA00000085"/>
    </source>
</evidence>
<feature type="transmembrane region" description="Helical" evidence="9">
    <location>
        <begin position="339"/>
        <end position="358"/>
    </location>
</feature>
<evidence type="ECO:0000256" key="4">
    <source>
        <dbReference type="ARBA" id="ARBA00022679"/>
    </source>
</evidence>
<evidence type="ECO:0000256" key="7">
    <source>
        <dbReference type="ARBA" id="ARBA00022840"/>
    </source>
</evidence>
<dbReference type="KEGG" id="pmq:PM3016_2642"/>
<evidence type="ECO:0000313" key="12">
    <source>
        <dbReference type="Proteomes" id="UP000007523"/>
    </source>
</evidence>
<accession>H6NFB5</accession>
<protein>
    <recommendedName>
        <fullName evidence="2">histidine kinase</fullName>
        <ecNumber evidence="2">2.7.13.3</ecNumber>
    </recommendedName>
</protein>
<comment type="catalytic activity">
    <reaction evidence="1">
        <text>ATP + protein L-histidine = ADP + protein N-phospho-L-histidine.</text>
        <dbReference type="EC" id="2.7.13.3"/>
    </reaction>
</comment>
<keyword evidence="8" id="KW-0902">Two-component regulatory system</keyword>
<dbReference type="SUPFAM" id="SSF55890">
    <property type="entry name" value="Sporulation response regulatory protein Spo0B"/>
    <property type="match status" value="1"/>
</dbReference>
<dbReference type="InterPro" id="IPR005467">
    <property type="entry name" value="His_kinase_dom"/>
</dbReference>
<keyword evidence="3" id="KW-0597">Phosphoprotein</keyword>
<dbReference type="GO" id="GO:0000155">
    <property type="term" value="F:phosphorelay sensor kinase activity"/>
    <property type="evidence" value="ECO:0007669"/>
    <property type="project" value="InterPro"/>
</dbReference>